<dbReference type="Proteomes" id="UP001189429">
    <property type="component" value="Unassembled WGS sequence"/>
</dbReference>
<gene>
    <name evidence="2" type="ORF">PCOR1329_LOCUS9821</name>
</gene>
<organism evidence="2 3">
    <name type="scientific">Prorocentrum cordatum</name>
    <dbReference type="NCBI Taxonomy" id="2364126"/>
    <lineage>
        <taxon>Eukaryota</taxon>
        <taxon>Sar</taxon>
        <taxon>Alveolata</taxon>
        <taxon>Dinophyceae</taxon>
        <taxon>Prorocentrales</taxon>
        <taxon>Prorocentraceae</taxon>
        <taxon>Prorocentrum</taxon>
    </lineage>
</organism>
<dbReference type="EMBL" id="CAUYUJ010002759">
    <property type="protein sequence ID" value="CAK0802253.1"/>
    <property type="molecule type" value="Genomic_DNA"/>
</dbReference>
<proteinExistence type="predicted"/>
<feature type="non-terminal residue" evidence="2">
    <location>
        <position position="122"/>
    </location>
</feature>
<sequence>AAEAPVPFLERLASIPAAAATRAPTQPAEVTQVAAPTTPSRLAASPQLAGPAGPPAVRVACAEGRCASPIQVRATVPAVGKQAMLQNAARHAAQQRCASPVVVRRTRCTTPVRCRLASGAQE</sequence>
<keyword evidence="3" id="KW-1185">Reference proteome</keyword>
<protein>
    <submittedName>
        <fullName evidence="2">Uncharacterized protein</fullName>
    </submittedName>
</protein>
<reference evidence="2" key="1">
    <citation type="submission" date="2023-10" db="EMBL/GenBank/DDBJ databases">
        <authorList>
            <person name="Chen Y."/>
            <person name="Shah S."/>
            <person name="Dougan E. K."/>
            <person name="Thang M."/>
            <person name="Chan C."/>
        </authorList>
    </citation>
    <scope>NUCLEOTIDE SEQUENCE [LARGE SCALE GENOMIC DNA]</scope>
</reference>
<evidence type="ECO:0000313" key="2">
    <source>
        <dbReference type="EMBL" id="CAK0802253.1"/>
    </source>
</evidence>
<feature type="non-terminal residue" evidence="2">
    <location>
        <position position="1"/>
    </location>
</feature>
<evidence type="ECO:0000256" key="1">
    <source>
        <dbReference type="SAM" id="MobiDB-lite"/>
    </source>
</evidence>
<feature type="region of interest" description="Disordered" evidence="1">
    <location>
        <begin position="20"/>
        <end position="49"/>
    </location>
</feature>
<comment type="caution">
    <text evidence="2">The sequence shown here is derived from an EMBL/GenBank/DDBJ whole genome shotgun (WGS) entry which is preliminary data.</text>
</comment>
<accession>A0ABN9QC99</accession>
<name>A0ABN9QC99_9DINO</name>
<evidence type="ECO:0000313" key="3">
    <source>
        <dbReference type="Proteomes" id="UP001189429"/>
    </source>
</evidence>